<feature type="compositionally biased region" description="Polar residues" evidence="1">
    <location>
        <begin position="84"/>
        <end position="93"/>
    </location>
</feature>
<reference evidence="2" key="1">
    <citation type="submission" date="2021-10" db="EMBL/GenBank/DDBJ databases">
        <title>Melipona bicolor Genome sequencing and assembly.</title>
        <authorList>
            <person name="Araujo N.S."/>
            <person name="Arias M.C."/>
        </authorList>
    </citation>
    <scope>NUCLEOTIDE SEQUENCE</scope>
    <source>
        <strain evidence="2">USP_2M_L1-L4_2017</strain>
        <tissue evidence="2">Whole body</tissue>
    </source>
</reference>
<proteinExistence type="predicted"/>
<dbReference type="EMBL" id="JAHYIQ010000023">
    <property type="protein sequence ID" value="KAK1122245.1"/>
    <property type="molecule type" value="Genomic_DNA"/>
</dbReference>
<evidence type="ECO:0000256" key="1">
    <source>
        <dbReference type="SAM" id="MobiDB-lite"/>
    </source>
</evidence>
<dbReference type="Proteomes" id="UP001177670">
    <property type="component" value="Unassembled WGS sequence"/>
</dbReference>
<organism evidence="2 3">
    <name type="scientific">Melipona bicolor</name>
    <dbReference type="NCBI Taxonomy" id="60889"/>
    <lineage>
        <taxon>Eukaryota</taxon>
        <taxon>Metazoa</taxon>
        <taxon>Ecdysozoa</taxon>
        <taxon>Arthropoda</taxon>
        <taxon>Hexapoda</taxon>
        <taxon>Insecta</taxon>
        <taxon>Pterygota</taxon>
        <taxon>Neoptera</taxon>
        <taxon>Endopterygota</taxon>
        <taxon>Hymenoptera</taxon>
        <taxon>Apocrita</taxon>
        <taxon>Aculeata</taxon>
        <taxon>Apoidea</taxon>
        <taxon>Anthophila</taxon>
        <taxon>Apidae</taxon>
        <taxon>Melipona</taxon>
    </lineage>
</organism>
<feature type="region of interest" description="Disordered" evidence="1">
    <location>
        <begin position="71"/>
        <end position="95"/>
    </location>
</feature>
<sequence length="113" mass="12328">MLDRRRIIDPECFVEEPGGDETLSDRKRFTAKGKGVKPRIVVLKSPRFQRQLKQPGIADVSEPTSFGVDLASGQARLKDPGNVDGNSQQQRSPATIGGVAEIMTDKLGHGSFH</sequence>
<gene>
    <name evidence="2" type="ORF">K0M31_009468</name>
</gene>
<comment type="caution">
    <text evidence="2">The sequence shown here is derived from an EMBL/GenBank/DDBJ whole genome shotgun (WGS) entry which is preliminary data.</text>
</comment>
<dbReference type="AlphaFoldDB" id="A0AA40FP33"/>
<evidence type="ECO:0000313" key="2">
    <source>
        <dbReference type="EMBL" id="KAK1122245.1"/>
    </source>
</evidence>
<protein>
    <submittedName>
        <fullName evidence="2">Uncharacterized protein</fullName>
    </submittedName>
</protein>
<name>A0AA40FP33_9HYME</name>
<evidence type="ECO:0000313" key="3">
    <source>
        <dbReference type="Proteomes" id="UP001177670"/>
    </source>
</evidence>
<accession>A0AA40FP33</accession>
<keyword evidence="3" id="KW-1185">Reference proteome</keyword>